<protein>
    <submittedName>
        <fullName evidence="2">VCBS repeat-containing protein</fullName>
    </submittedName>
</protein>
<dbReference type="RefSeq" id="WP_234865409.1">
    <property type="nucleotide sequence ID" value="NZ_JAKEVY010000002.1"/>
</dbReference>
<reference evidence="2 3" key="1">
    <citation type="submission" date="2022-01" db="EMBL/GenBank/DDBJ databases">
        <title>Flavihumibacter sp. nov., isolated from sediment of a river.</title>
        <authorList>
            <person name="Liu H."/>
        </authorList>
    </citation>
    <scope>NUCLEOTIDE SEQUENCE [LARGE SCALE GENOMIC DNA]</scope>
    <source>
        <strain evidence="2 3">RY-1</strain>
    </source>
</reference>
<sequence>MRPVVFLLCIGWLFFSQCLGPEKRKFTDATSAQGFELAQQYCQSCHLVPQATDLDKATWVNYVLPKMGLFLGYHSMGMNRYITKTAKPLLSLEDWDKIRHHFITEAPDQLSDTSNRKAIKTGLDGFEVLSGSQLTEQPLTTYIGYQEATGQLLVGDGMQPALFVTDPTGISKPATFSTGVGISHVITDTSLYVLTMGVLQPSDSRLGALVKYNSETGAGQTVLDSLQRPVHFVLEDLNQDGRKDIIVAEFGNQSGQLAWYEQTQQQTFLKHTLRAQPGAIRIITTDWNKDGHPDIVVLMAQGDEGVFLYENNGTGQFKEKVLLRFPAVHGSNFLEMLDYNQDGLPDLLVTNGDNGDYPPVMKPYHGIRIFQNLGNNKFEQVLFLPMNGVGKAMAADFNQDGHLDIAAISFFPDRIKSPEEAFVLWKGLGQGDFEPTSFPEAKNGNWLTMDRADMDGDGDLDIVIGQASFGLNESGSGQAAGLQSSWILLKNRLR</sequence>
<dbReference type="SUPFAM" id="SSF69318">
    <property type="entry name" value="Integrin alpha N-terminal domain"/>
    <property type="match status" value="1"/>
</dbReference>
<dbReference type="Proteomes" id="UP001200145">
    <property type="component" value="Unassembled WGS sequence"/>
</dbReference>
<evidence type="ECO:0000313" key="3">
    <source>
        <dbReference type="Proteomes" id="UP001200145"/>
    </source>
</evidence>
<dbReference type="PANTHER" id="PTHR44103">
    <property type="entry name" value="PROPROTEIN CONVERTASE P"/>
    <property type="match status" value="1"/>
</dbReference>
<name>A0ABS9BFX3_9BACT</name>
<comment type="caution">
    <text evidence="2">The sequence shown here is derived from an EMBL/GenBank/DDBJ whole genome shotgun (WGS) entry which is preliminary data.</text>
</comment>
<dbReference type="Gene3D" id="2.130.10.130">
    <property type="entry name" value="Integrin alpha, N-terminal"/>
    <property type="match status" value="2"/>
</dbReference>
<evidence type="ECO:0000313" key="2">
    <source>
        <dbReference type="EMBL" id="MCF1714597.1"/>
    </source>
</evidence>
<keyword evidence="3" id="KW-1185">Reference proteome</keyword>
<dbReference type="PANTHER" id="PTHR44103:SF1">
    <property type="entry name" value="PROPROTEIN CONVERTASE P"/>
    <property type="match status" value="1"/>
</dbReference>
<dbReference type="Pfam" id="PF13517">
    <property type="entry name" value="FG-GAP_3"/>
    <property type="match status" value="1"/>
</dbReference>
<dbReference type="InterPro" id="IPR028994">
    <property type="entry name" value="Integrin_alpha_N"/>
</dbReference>
<proteinExistence type="predicted"/>
<gene>
    <name evidence="2" type="ORF">L0U88_08170</name>
</gene>
<dbReference type="EMBL" id="JAKEVY010000002">
    <property type="protein sequence ID" value="MCF1714597.1"/>
    <property type="molecule type" value="Genomic_DNA"/>
</dbReference>
<dbReference type="InterPro" id="IPR013517">
    <property type="entry name" value="FG-GAP"/>
</dbReference>
<organism evidence="2 3">
    <name type="scientific">Flavihumibacter fluminis</name>
    <dbReference type="NCBI Taxonomy" id="2909236"/>
    <lineage>
        <taxon>Bacteria</taxon>
        <taxon>Pseudomonadati</taxon>
        <taxon>Bacteroidota</taxon>
        <taxon>Chitinophagia</taxon>
        <taxon>Chitinophagales</taxon>
        <taxon>Chitinophagaceae</taxon>
        <taxon>Flavihumibacter</taxon>
    </lineage>
</organism>
<evidence type="ECO:0000256" key="1">
    <source>
        <dbReference type="ARBA" id="ARBA00022729"/>
    </source>
</evidence>
<keyword evidence="1" id="KW-0732">Signal</keyword>
<accession>A0ABS9BFX3</accession>